<dbReference type="SUPFAM" id="SSF52009">
    <property type="entry name" value="Phosphohistidine domain"/>
    <property type="match status" value="1"/>
</dbReference>
<evidence type="ECO:0000313" key="4">
    <source>
        <dbReference type="Proteomes" id="UP000095280"/>
    </source>
</evidence>
<dbReference type="Gene3D" id="3.30.470.20">
    <property type="entry name" value="ATP-grasp fold, B domain"/>
    <property type="match status" value="1"/>
</dbReference>
<evidence type="ECO:0000313" key="6">
    <source>
        <dbReference type="WBParaSite" id="maker-uti_cns_0008996-snap-gene-0.6-mRNA-1"/>
    </source>
</evidence>
<dbReference type="WBParaSite" id="maker-uti_cns_0002092-snap-gene-0.8-mRNA-1">
    <property type="protein sequence ID" value="maker-uti_cns_0002092-snap-gene-0.8-mRNA-1"/>
    <property type="gene ID" value="maker-uti_cns_0002092-snap-gene-0.8"/>
</dbReference>
<feature type="domain" description="Pyruvate phosphate dikinase AMP/ATP-binding" evidence="3">
    <location>
        <begin position="453"/>
        <end position="771"/>
    </location>
</feature>
<protein>
    <submittedName>
        <fullName evidence="5 6">Phosphoenolpyruvate synthase</fullName>
    </submittedName>
</protein>
<name>A0A1I8I080_9PLAT</name>
<keyword evidence="4" id="KW-1185">Reference proteome</keyword>
<dbReference type="InterPro" id="IPR002192">
    <property type="entry name" value="PPDK_AMP/ATP-bd"/>
</dbReference>
<dbReference type="Pfam" id="PF01326">
    <property type="entry name" value="PPDK_N"/>
    <property type="match status" value="1"/>
</dbReference>
<dbReference type="InterPro" id="IPR013815">
    <property type="entry name" value="ATP_grasp_subdomain_1"/>
</dbReference>
<dbReference type="WBParaSite" id="maker-uti_cns_0008996-snap-gene-0.6-mRNA-1">
    <property type="protein sequence ID" value="maker-uti_cns_0008996-snap-gene-0.6-mRNA-1"/>
    <property type="gene ID" value="maker-uti_cns_0008996-snap-gene-0.6"/>
</dbReference>
<dbReference type="InterPro" id="IPR008279">
    <property type="entry name" value="PEP-util_enz_mobile_dom"/>
</dbReference>
<proteinExistence type="inferred from homology"/>
<comment type="similarity">
    <text evidence="1">Belongs to the PEP-utilizing enzyme family.</text>
</comment>
<accession>A0A1I8I080</accession>
<dbReference type="SUPFAM" id="SSF56059">
    <property type="entry name" value="Glutathione synthetase ATP-binding domain-like"/>
    <property type="match status" value="1"/>
</dbReference>
<dbReference type="Proteomes" id="UP000095280">
    <property type="component" value="Unplaced"/>
</dbReference>
<dbReference type="InterPro" id="IPR036637">
    <property type="entry name" value="Phosphohistidine_dom_sf"/>
</dbReference>
<reference evidence="5 6" key="1">
    <citation type="submission" date="2016-11" db="UniProtKB">
        <authorList>
            <consortium name="WormBaseParasite"/>
        </authorList>
    </citation>
    <scope>IDENTIFICATION</scope>
</reference>
<organism evidence="4 6">
    <name type="scientific">Macrostomum lignano</name>
    <dbReference type="NCBI Taxonomy" id="282301"/>
    <lineage>
        <taxon>Eukaryota</taxon>
        <taxon>Metazoa</taxon>
        <taxon>Spiralia</taxon>
        <taxon>Lophotrochozoa</taxon>
        <taxon>Platyhelminthes</taxon>
        <taxon>Rhabditophora</taxon>
        <taxon>Macrostomorpha</taxon>
        <taxon>Macrostomida</taxon>
        <taxon>Macrostomidae</taxon>
        <taxon>Macrostomum</taxon>
    </lineage>
</organism>
<dbReference type="Gene3D" id="3.50.30.10">
    <property type="entry name" value="Phosphohistidine domain"/>
    <property type="match status" value="1"/>
</dbReference>
<evidence type="ECO:0000259" key="3">
    <source>
        <dbReference type="Pfam" id="PF01326"/>
    </source>
</evidence>
<dbReference type="GO" id="GO:0016301">
    <property type="term" value="F:kinase activity"/>
    <property type="evidence" value="ECO:0007669"/>
    <property type="project" value="InterPro"/>
</dbReference>
<dbReference type="GO" id="GO:0005524">
    <property type="term" value="F:ATP binding"/>
    <property type="evidence" value="ECO:0007669"/>
    <property type="project" value="InterPro"/>
</dbReference>
<dbReference type="InterPro" id="IPR051549">
    <property type="entry name" value="PEP_Utilizing_Enz"/>
</dbReference>
<evidence type="ECO:0000259" key="2">
    <source>
        <dbReference type="Pfam" id="PF00391"/>
    </source>
</evidence>
<feature type="domain" description="PEP-utilising enzyme mobile" evidence="2">
    <location>
        <begin position="1263"/>
        <end position="1334"/>
    </location>
</feature>
<dbReference type="Pfam" id="PF00391">
    <property type="entry name" value="PEP-utilizers"/>
    <property type="match status" value="1"/>
</dbReference>
<evidence type="ECO:0000313" key="5">
    <source>
        <dbReference type="WBParaSite" id="maker-uti_cns_0002092-snap-gene-0.8-mRNA-1"/>
    </source>
</evidence>
<dbReference type="PANTHER" id="PTHR43615">
    <property type="entry name" value="PHOSPHOENOLPYRUVATE SYNTHASE-RELATED"/>
    <property type="match status" value="1"/>
</dbReference>
<evidence type="ECO:0000256" key="1">
    <source>
        <dbReference type="ARBA" id="ARBA00007837"/>
    </source>
</evidence>
<dbReference type="Gene3D" id="3.30.1490.20">
    <property type="entry name" value="ATP-grasp fold, A domain"/>
    <property type="match status" value="1"/>
</dbReference>
<dbReference type="PANTHER" id="PTHR43615:SF1">
    <property type="entry name" value="PPDK_N DOMAIN-CONTAINING PROTEIN"/>
    <property type="match status" value="1"/>
</dbReference>
<sequence>MWLTTLIFYLFILIGGAHLLRKNLRNRQTAKLKHCGFYSIGGEFFSLKKWLMYCLLWLRAWRQRQKPIRVWDRELLQQWEESEKPQQLDQNDKDSIDSVYFYGGELESDKPAIVIRMARRPDRVAELWFLVRMPDGTILEHPVQPNTHVTNCSPDTFSAGGFTITCDEPMNYWSLRYHGLMKRGIADQLEPQATSHNLDDYVTVNLRAKFRASVNPFDAKTDLSPKIVAEFLAREPWSSAFFAKLKRNEEQVHLEQWGMLTGEMTVGTQRYDLNMSAYRDHSYGLRNWRQYYRYAAHFGYLENGSFFSFGSVSIPQTTTHVKYGYIYLPYGKKCAIDGHDLNLWEKGEITEPPKNYQVRLIANGKDYKVEVRAGENIPLYVQSASCVLFERFTEFTVNGIRGWGITEYCYWHHSPLEGTPEGSLPMPIVPGALSNEDTLVVDLDQQDCCVRSLTGGKGSQLAVATKIFNESGRSDVRVPKGFVVTTNAYREFIQANTVLWEGINELRAAATSGKGGSLEPACKSLIKAFASATLPASVTEVVMNSLDRIFSGESEIRFAVRSSGVSEDGSSASSAGQMETFLGVNRDELPVKIVECWASLFCHRAVQYRHSVGQGIDASMAVVVQGMVPATAAGVLFSQDPISGCSSLMKIEANFGLGESVVSGLVTPDSFTVRRFPDGYKTIEDRQLGEKSEVMQVGESGGLETRHSDEKVSSLSDKRVLALAELGEELEKRYGAAVDVEFALVDDTIHLLQVRPVTAMGPETLDDVMHEFDSSFSYKEGWLTTANIGEMSPGAMTPLTLSTFGRAVDWSMIKYKATKSGIVPEISRPMSGLACSANHLLINMMELGLGSEVMSLFGKFDMACIALLGRTLDEPTRDDLRRYTDGEANLLDKIWNAVCDILTIYQSTKLTEAWEKKFQDGYHVMPQYTAKEQYMELDSRMPDYAQCWCDTIINTGKSAVNSMVLVSIFNEQFGLNEQTFSKLALCLSNCENVYSADVPTALHNLAVDLSNSPNCSAFLALSPKDAANWLLSYESGKAGESFRSFINRHGFRCIREAEFREVSWRAAPEKIVAIMQATISAGLVRREAKETLTIDEIVEQLELRNPLTRRLVKALIPLARRGVASREWGKAISIRMVDAIKEGYKHLGQLMVKEELAPDTDLVYFFTHRELGLLVDRKDTSSLIKKALKRRAALPRQNALQLPELIKGNPRFDLLAEQERPRSPPGARRGSGEQLSVAGMPVSRGSVTGRARVIRNLQDAAEIEKDDVLIVPYTDVGWTPYFPLISGLATEKGGLLSHGAVVAREFGIPCIVGAKQATSLFKTGDFVDLDGERGLLRLAEQQQE</sequence>